<proteinExistence type="predicted"/>
<keyword evidence="2" id="KW-1185">Reference proteome</keyword>
<evidence type="ECO:0000313" key="1">
    <source>
        <dbReference type="EMBL" id="GAA2345671.1"/>
    </source>
</evidence>
<evidence type="ECO:0000313" key="2">
    <source>
        <dbReference type="Proteomes" id="UP001501444"/>
    </source>
</evidence>
<comment type="caution">
    <text evidence="1">The sequence shown here is derived from an EMBL/GenBank/DDBJ whole genome shotgun (WGS) entry which is preliminary data.</text>
</comment>
<reference evidence="1 2" key="1">
    <citation type="journal article" date="2019" name="Int. J. Syst. Evol. Microbiol.">
        <title>The Global Catalogue of Microorganisms (GCM) 10K type strain sequencing project: providing services to taxonomists for standard genome sequencing and annotation.</title>
        <authorList>
            <consortium name="The Broad Institute Genomics Platform"/>
            <consortium name="The Broad Institute Genome Sequencing Center for Infectious Disease"/>
            <person name="Wu L."/>
            <person name="Ma J."/>
        </authorList>
    </citation>
    <scope>NUCLEOTIDE SEQUENCE [LARGE SCALE GENOMIC DNA]</scope>
    <source>
        <strain evidence="1 2">JCM 3272</strain>
    </source>
</reference>
<name>A0ABN3G780_9ACTN</name>
<dbReference type="EMBL" id="BAAARV010000025">
    <property type="protein sequence ID" value="GAA2345671.1"/>
    <property type="molecule type" value="Genomic_DNA"/>
</dbReference>
<dbReference type="Proteomes" id="UP001501444">
    <property type="component" value="Unassembled WGS sequence"/>
</dbReference>
<sequence length="66" mass="7532">MTTDDVLNGAIDLDSYPHRYLALVPVSTLRSPMGRLLEAVELLEDRSWELVNILAKENFYAVLRRA</sequence>
<protein>
    <submittedName>
        <fullName evidence="1">Uncharacterized protein</fullName>
    </submittedName>
</protein>
<gene>
    <name evidence="1" type="ORF">GCM10010170_032010</name>
</gene>
<accession>A0ABN3G780</accession>
<organism evidence="1 2">
    <name type="scientific">Dactylosporangium salmoneum</name>
    <dbReference type="NCBI Taxonomy" id="53361"/>
    <lineage>
        <taxon>Bacteria</taxon>
        <taxon>Bacillati</taxon>
        <taxon>Actinomycetota</taxon>
        <taxon>Actinomycetes</taxon>
        <taxon>Micromonosporales</taxon>
        <taxon>Micromonosporaceae</taxon>
        <taxon>Dactylosporangium</taxon>
    </lineage>
</organism>